<accession>A0A427AD33</accession>
<feature type="region of interest" description="Disordered" evidence="1">
    <location>
        <begin position="148"/>
        <end position="167"/>
    </location>
</feature>
<evidence type="ECO:0000313" key="3">
    <source>
        <dbReference type="Proteomes" id="UP000287651"/>
    </source>
</evidence>
<protein>
    <submittedName>
        <fullName evidence="2">Uncharacterized protein</fullName>
    </submittedName>
</protein>
<sequence length="235" mass="24611">MNQRGEPGIGEQCPVPVSGQGRLSPICGPRLGSQGAATIWGMAAGAGVGGTAYSVTRLGKRLEMRCCDMDPPSSAKMLGWSRNGSGGTVRRLAAASTLTRRLLAAVRGQGYYSSVGCCVCLDTPLVASCQGSGRLVWHVGSTAPPVNRGDSWSVAGPSGDTPRLGRAEDVGSTWLSRDMAEMGTRRGVPFLINTSKFRLLWRLGHCFSTSARTAPAGSPIGSRCHHGLLTWHGSQ</sequence>
<comment type="caution">
    <text evidence="2">The sequence shown here is derived from an EMBL/GenBank/DDBJ whole genome shotgun (WGS) entry which is preliminary data.</text>
</comment>
<organism evidence="2 3">
    <name type="scientific">Ensete ventricosum</name>
    <name type="common">Abyssinian banana</name>
    <name type="synonym">Musa ensete</name>
    <dbReference type="NCBI Taxonomy" id="4639"/>
    <lineage>
        <taxon>Eukaryota</taxon>
        <taxon>Viridiplantae</taxon>
        <taxon>Streptophyta</taxon>
        <taxon>Embryophyta</taxon>
        <taxon>Tracheophyta</taxon>
        <taxon>Spermatophyta</taxon>
        <taxon>Magnoliopsida</taxon>
        <taxon>Liliopsida</taxon>
        <taxon>Zingiberales</taxon>
        <taxon>Musaceae</taxon>
        <taxon>Ensete</taxon>
    </lineage>
</organism>
<gene>
    <name evidence="2" type="ORF">B296_00001686</name>
</gene>
<name>A0A427AD33_ENSVE</name>
<proteinExistence type="predicted"/>
<reference evidence="2 3" key="1">
    <citation type="journal article" date="2014" name="Agronomy (Basel)">
        <title>A Draft Genome Sequence for Ensete ventricosum, the Drought-Tolerant Tree Against Hunger.</title>
        <authorList>
            <person name="Harrison J."/>
            <person name="Moore K.A."/>
            <person name="Paszkiewicz K."/>
            <person name="Jones T."/>
            <person name="Grant M."/>
            <person name="Ambacheew D."/>
            <person name="Muzemil S."/>
            <person name="Studholme D.J."/>
        </authorList>
    </citation>
    <scope>NUCLEOTIDE SEQUENCE [LARGE SCALE GENOMIC DNA]</scope>
</reference>
<dbReference type="AlphaFoldDB" id="A0A427AD33"/>
<dbReference type="EMBL" id="AMZH03002877">
    <property type="protein sequence ID" value="RRT74112.1"/>
    <property type="molecule type" value="Genomic_DNA"/>
</dbReference>
<dbReference type="Proteomes" id="UP000287651">
    <property type="component" value="Unassembled WGS sequence"/>
</dbReference>
<evidence type="ECO:0000313" key="2">
    <source>
        <dbReference type="EMBL" id="RRT74112.1"/>
    </source>
</evidence>
<evidence type="ECO:0000256" key="1">
    <source>
        <dbReference type="SAM" id="MobiDB-lite"/>
    </source>
</evidence>